<accession>A0ABD1S212</accession>
<name>A0ABD1S212_9LAMI</name>
<dbReference type="InterPro" id="IPR036396">
    <property type="entry name" value="Cyt_P450_sf"/>
</dbReference>
<keyword evidence="7" id="KW-1185">Reference proteome</keyword>
<evidence type="ECO:0000256" key="5">
    <source>
        <dbReference type="ARBA" id="ARBA00023004"/>
    </source>
</evidence>
<dbReference type="PANTHER" id="PTHR24296">
    <property type="entry name" value="CYTOCHROME P450"/>
    <property type="match status" value="1"/>
</dbReference>
<dbReference type="GO" id="GO:0046872">
    <property type="term" value="F:metal ion binding"/>
    <property type="evidence" value="ECO:0007669"/>
    <property type="project" value="UniProtKB-KW"/>
</dbReference>
<dbReference type="EMBL" id="JBFOLJ010000011">
    <property type="protein sequence ID" value="KAL2494766.1"/>
    <property type="molecule type" value="Genomic_DNA"/>
</dbReference>
<comment type="similarity">
    <text evidence="2">Belongs to the cytochrome P450 family.</text>
</comment>
<sequence>MAVLNECDGTFEFKGPWFANMDMLFTCDPANIHHIMCKNFSNYPKGPEFKKIFAILGDGIFNSDSELWELHRKTTTSLMNHAKFCKVLERVVWDKIENGLLPVLII</sequence>
<organism evidence="6 7">
    <name type="scientific">Forsythia ovata</name>
    <dbReference type="NCBI Taxonomy" id="205694"/>
    <lineage>
        <taxon>Eukaryota</taxon>
        <taxon>Viridiplantae</taxon>
        <taxon>Streptophyta</taxon>
        <taxon>Embryophyta</taxon>
        <taxon>Tracheophyta</taxon>
        <taxon>Spermatophyta</taxon>
        <taxon>Magnoliopsida</taxon>
        <taxon>eudicotyledons</taxon>
        <taxon>Gunneridae</taxon>
        <taxon>Pentapetalae</taxon>
        <taxon>asterids</taxon>
        <taxon>lamiids</taxon>
        <taxon>Lamiales</taxon>
        <taxon>Oleaceae</taxon>
        <taxon>Forsythieae</taxon>
        <taxon>Forsythia</taxon>
    </lineage>
</organism>
<dbReference type="Proteomes" id="UP001604277">
    <property type="component" value="Unassembled WGS sequence"/>
</dbReference>
<proteinExistence type="inferred from homology"/>
<evidence type="ECO:0000313" key="6">
    <source>
        <dbReference type="EMBL" id="KAL2494766.1"/>
    </source>
</evidence>
<evidence type="ECO:0000256" key="2">
    <source>
        <dbReference type="ARBA" id="ARBA00010617"/>
    </source>
</evidence>
<reference evidence="7" key="1">
    <citation type="submission" date="2024-07" db="EMBL/GenBank/DDBJ databases">
        <title>Two chromosome-level genome assemblies of Korean endemic species Abeliophyllum distichum and Forsythia ovata (Oleaceae).</title>
        <authorList>
            <person name="Jang H."/>
        </authorList>
    </citation>
    <scope>NUCLEOTIDE SEQUENCE [LARGE SCALE GENOMIC DNA]</scope>
</reference>
<dbReference type="AlphaFoldDB" id="A0ABD1S212"/>
<comment type="cofactor">
    <cofactor evidence="1">
        <name>heme</name>
        <dbReference type="ChEBI" id="CHEBI:30413"/>
    </cofactor>
</comment>
<dbReference type="Gene3D" id="1.10.630.10">
    <property type="entry name" value="Cytochrome P450"/>
    <property type="match status" value="1"/>
</dbReference>
<evidence type="ECO:0000313" key="7">
    <source>
        <dbReference type="Proteomes" id="UP001604277"/>
    </source>
</evidence>
<comment type="caution">
    <text evidence="6">The sequence shown here is derived from an EMBL/GenBank/DDBJ whole genome shotgun (WGS) entry which is preliminary data.</text>
</comment>
<protein>
    <submittedName>
        <fullName evidence="6">Cytochrome</fullName>
    </submittedName>
</protein>
<keyword evidence="3" id="KW-0479">Metal-binding</keyword>
<evidence type="ECO:0000256" key="4">
    <source>
        <dbReference type="ARBA" id="ARBA00023002"/>
    </source>
</evidence>
<evidence type="ECO:0000256" key="3">
    <source>
        <dbReference type="ARBA" id="ARBA00022723"/>
    </source>
</evidence>
<gene>
    <name evidence="6" type="ORF">Fot_38523</name>
</gene>
<dbReference type="GO" id="GO:0016491">
    <property type="term" value="F:oxidoreductase activity"/>
    <property type="evidence" value="ECO:0007669"/>
    <property type="project" value="UniProtKB-KW"/>
</dbReference>
<evidence type="ECO:0000256" key="1">
    <source>
        <dbReference type="ARBA" id="ARBA00001971"/>
    </source>
</evidence>
<keyword evidence="4" id="KW-0560">Oxidoreductase</keyword>
<keyword evidence="5" id="KW-0408">Iron</keyword>
<dbReference type="SUPFAM" id="SSF48264">
    <property type="entry name" value="Cytochrome P450"/>
    <property type="match status" value="1"/>
</dbReference>